<name>A0A8H6A1C5_PETAA</name>
<evidence type="ECO:0000313" key="3">
    <source>
        <dbReference type="EMBL" id="KAF5859149.1"/>
    </source>
</evidence>
<organism evidence="3 4">
    <name type="scientific">Petromyces alliaceus</name>
    <name type="common">Aspergillus alliaceus</name>
    <dbReference type="NCBI Taxonomy" id="209559"/>
    <lineage>
        <taxon>Eukaryota</taxon>
        <taxon>Fungi</taxon>
        <taxon>Dikarya</taxon>
        <taxon>Ascomycota</taxon>
        <taxon>Pezizomycotina</taxon>
        <taxon>Eurotiomycetes</taxon>
        <taxon>Eurotiomycetidae</taxon>
        <taxon>Eurotiales</taxon>
        <taxon>Aspergillaceae</taxon>
        <taxon>Aspergillus</taxon>
        <taxon>Aspergillus subgen. Circumdati</taxon>
    </lineage>
</organism>
<gene>
    <name evidence="3" type="ORF">ETB97_003241</name>
</gene>
<sequence length="107" mass="11861">MVYRYSLLRPKSVLSFIASLAFCESTFLDCSASPLSENGVCDTSLDRISQARSPVEAKTPEEKINNTRYDSPGVSRLGLPAYNWWNEVLHGVTKKHGVSSSDSGNYR</sequence>
<proteinExistence type="inferred from homology"/>
<comment type="caution">
    <text evidence="3">The sequence shown here is derived from an EMBL/GenBank/DDBJ whole genome shotgun (WGS) entry which is preliminary data.</text>
</comment>
<dbReference type="AlphaFoldDB" id="A0A8H6A1C5"/>
<dbReference type="InterPro" id="IPR044993">
    <property type="entry name" value="BXL"/>
</dbReference>
<keyword evidence="4" id="KW-1185">Reference proteome</keyword>
<dbReference type="PANTHER" id="PTHR42721:SF3">
    <property type="entry name" value="BETA-D-XYLOSIDASE 5-RELATED"/>
    <property type="match status" value="1"/>
</dbReference>
<comment type="similarity">
    <text evidence="1">Belongs to the glycosyl hydrolase 3 family.</text>
</comment>
<dbReference type="GO" id="GO:0031222">
    <property type="term" value="P:arabinan catabolic process"/>
    <property type="evidence" value="ECO:0007669"/>
    <property type="project" value="TreeGrafter"/>
</dbReference>
<dbReference type="EMBL" id="SPNV01000176">
    <property type="protein sequence ID" value="KAF5859149.1"/>
    <property type="molecule type" value="Genomic_DNA"/>
</dbReference>
<reference evidence="3 4" key="1">
    <citation type="submission" date="2019-04" db="EMBL/GenBank/DDBJ databases">
        <title>Aspergillus burnettii sp. nov., novel species from soil in southeast Queensland.</title>
        <authorList>
            <person name="Gilchrist C.L.M."/>
            <person name="Pitt J.I."/>
            <person name="Lange L."/>
            <person name="Lacey H.J."/>
            <person name="Vuong D."/>
            <person name="Midgley D.J."/>
            <person name="Greenfield P."/>
            <person name="Bradbury M."/>
            <person name="Lacey E."/>
            <person name="Busk P.K."/>
            <person name="Pilgaard B."/>
            <person name="Chooi Y.H."/>
            <person name="Piggott A.M."/>
        </authorList>
    </citation>
    <scope>NUCLEOTIDE SEQUENCE [LARGE SCALE GENOMIC DNA]</scope>
    <source>
        <strain evidence="3 4">FRR 5400</strain>
    </source>
</reference>
<dbReference type="Proteomes" id="UP000541154">
    <property type="component" value="Unassembled WGS sequence"/>
</dbReference>
<dbReference type="GO" id="GO:0046556">
    <property type="term" value="F:alpha-L-arabinofuranosidase activity"/>
    <property type="evidence" value="ECO:0007669"/>
    <property type="project" value="TreeGrafter"/>
</dbReference>
<evidence type="ECO:0000313" key="4">
    <source>
        <dbReference type="Proteomes" id="UP000541154"/>
    </source>
</evidence>
<evidence type="ECO:0000256" key="1">
    <source>
        <dbReference type="ARBA" id="ARBA00005336"/>
    </source>
</evidence>
<dbReference type="GO" id="GO:0009044">
    <property type="term" value="F:xylan 1,4-beta-xylosidase activity"/>
    <property type="evidence" value="ECO:0007669"/>
    <property type="project" value="InterPro"/>
</dbReference>
<evidence type="ECO:0000256" key="2">
    <source>
        <dbReference type="SAM" id="MobiDB-lite"/>
    </source>
</evidence>
<feature type="region of interest" description="Disordered" evidence="2">
    <location>
        <begin position="51"/>
        <end position="70"/>
    </location>
</feature>
<dbReference type="PANTHER" id="PTHR42721">
    <property type="entry name" value="SUGAR HYDROLASE-RELATED"/>
    <property type="match status" value="1"/>
</dbReference>
<accession>A0A8H6A1C5</accession>
<protein>
    <submittedName>
        <fullName evidence="3">Uncharacterized protein</fullName>
    </submittedName>
</protein>
<dbReference type="GO" id="GO:0045493">
    <property type="term" value="P:xylan catabolic process"/>
    <property type="evidence" value="ECO:0007669"/>
    <property type="project" value="InterPro"/>
</dbReference>